<accession>A0A8R1ERH0</accession>
<feature type="compositionally biased region" description="Acidic residues" evidence="1">
    <location>
        <begin position="23"/>
        <end position="33"/>
    </location>
</feature>
<dbReference type="AlphaFoldDB" id="A0A8R1ERH0"/>
<name>A0A8R1ERH0_CAEJA</name>
<protein>
    <submittedName>
        <fullName evidence="2">Uncharacterized protein</fullName>
    </submittedName>
</protein>
<evidence type="ECO:0000313" key="3">
    <source>
        <dbReference type="Proteomes" id="UP000005237"/>
    </source>
</evidence>
<evidence type="ECO:0000313" key="2">
    <source>
        <dbReference type="EnsemblMetazoa" id="CJA40337.1"/>
    </source>
</evidence>
<feature type="region of interest" description="Disordered" evidence="1">
    <location>
        <begin position="1"/>
        <end position="33"/>
    </location>
</feature>
<evidence type="ECO:0000256" key="1">
    <source>
        <dbReference type="SAM" id="MobiDB-lite"/>
    </source>
</evidence>
<keyword evidence="3" id="KW-1185">Reference proteome</keyword>
<sequence length="33" mass="3646">QEMAAFENMRRQNLLDNHLGGGDIDEEMPDGAA</sequence>
<proteinExistence type="predicted"/>
<dbReference type="Proteomes" id="UP000005237">
    <property type="component" value="Unassembled WGS sequence"/>
</dbReference>
<reference evidence="2" key="2">
    <citation type="submission" date="2022-06" db="UniProtKB">
        <authorList>
            <consortium name="EnsemblMetazoa"/>
        </authorList>
    </citation>
    <scope>IDENTIFICATION</scope>
    <source>
        <strain evidence="2">DF5081</strain>
    </source>
</reference>
<reference evidence="3" key="1">
    <citation type="submission" date="2010-08" db="EMBL/GenBank/DDBJ databases">
        <authorList>
            <consortium name="Caenorhabditis japonica Sequencing Consortium"/>
            <person name="Wilson R.K."/>
        </authorList>
    </citation>
    <scope>NUCLEOTIDE SEQUENCE [LARGE SCALE GENOMIC DNA]</scope>
    <source>
        <strain evidence="3">DF5081</strain>
    </source>
</reference>
<organism evidence="2 3">
    <name type="scientific">Caenorhabditis japonica</name>
    <dbReference type="NCBI Taxonomy" id="281687"/>
    <lineage>
        <taxon>Eukaryota</taxon>
        <taxon>Metazoa</taxon>
        <taxon>Ecdysozoa</taxon>
        <taxon>Nematoda</taxon>
        <taxon>Chromadorea</taxon>
        <taxon>Rhabditida</taxon>
        <taxon>Rhabditina</taxon>
        <taxon>Rhabditomorpha</taxon>
        <taxon>Rhabditoidea</taxon>
        <taxon>Rhabditidae</taxon>
        <taxon>Peloderinae</taxon>
        <taxon>Caenorhabditis</taxon>
    </lineage>
</organism>
<dbReference type="EnsemblMetazoa" id="CJA40337.1">
    <property type="protein sequence ID" value="CJA40337.1"/>
    <property type="gene ID" value="WBGene00216185"/>
</dbReference>